<gene>
    <name evidence="10" type="primary">ccmI</name>
    <name evidence="10" type="ORF">Q4490_17515</name>
</gene>
<dbReference type="NCBIfam" id="TIGR03142">
    <property type="entry name" value="cytochro_ccmI"/>
    <property type="match status" value="1"/>
</dbReference>
<keyword evidence="2" id="KW-0677">Repeat</keyword>
<dbReference type="InterPro" id="IPR011990">
    <property type="entry name" value="TPR-like_helical_dom_sf"/>
</dbReference>
<keyword evidence="7" id="KW-0472">Membrane</keyword>
<name>A0AAW7XRA3_9GAMM</name>
<evidence type="ECO:0000256" key="1">
    <source>
        <dbReference type="ARBA" id="ARBA00004196"/>
    </source>
</evidence>
<dbReference type="InterPro" id="IPR056412">
    <property type="entry name" value="Ig_CycH"/>
</dbReference>
<dbReference type="InterPro" id="IPR017560">
    <property type="entry name" value="Cyt_c_biogenesis_CcmI"/>
</dbReference>
<keyword evidence="7" id="KW-0812">Transmembrane</keyword>
<dbReference type="Proteomes" id="UP001169862">
    <property type="component" value="Unassembled WGS sequence"/>
</dbReference>
<accession>A0AAW7XRA3</accession>
<comment type="caution">
    <text evidence="10">The sequence shown here is derived from an EMBL/GenBank/DDBJ whole genome shotgun (WGS) entry which is preliminary data.</text>
</comment>
<dbReference type="PANTHER" id="PTHR47870:SF4">
    <property type="entry name" value="CYTOCHROME C-TYPE BIOGENESIS PROTEIN CYCH"/>
    <property type="match status" value="1"/>
</dbReference>
<dbReference type="GO" id="GO:0017004">
    <property type="term" value="P:cytochrome complex assembly"/>
    <property type="evidence" value="ECO:0007669"/>
    <property type="project" value="UniProtKB-KW"/>
</dbReference>
<dbReference type="EMBL" id="JAUOPG010000016">
    <property type="protein sequence ID" value="MDO6455363.1"/>
    <property type="molecule type" value="Genomic_DNA"/>
</dbReference>
<evidence type="ECO:0000259" key="8">
    <source>
        <dbReference type="Pfam" id="PF23892"/>
    </source>
</evidence>
<proteinExistence type="predicted"/>
<evidence type="ECO:0000313" key="10">
    <source>
        <dbReference type="EMBL" id="MDO6455363.1"/>
    </source>
</evidence>
<keyword evidence="7" id="KW-1133">Transmembrane helix</keyword>
<protein>
    <submittedName>
        <fullName evidence="10">C-type cytochrome biogenesis protein CcmI</fullName>
    </submittedName>
</protein>
<dbReference type="GO" id="GO:0030313">
    <property type="term" value="C:cell envelope"/>
    <property type="evidence" value="ECO:0007669"/>
    <property type="project" value="UniProtKB-SubCell"/>
</dbReference>
<reference evidence="10" key="1">
    <citation type="submission" date="2023-07" db="EMBL/GenBank/DDBJ databases">
        <title>Genome content predicts the carbon catabolic preferences of heterotrophic bacteria.</title>
        <authorList>
            <person name="Gralka M."/>
        </authorList>
    </citation>
    <scope>NUCLEOTIDE SEQUENCE</scope>
    <source>
        <strain evidence="10">I2M16</strain>
    </source>
</reference>
<dbReference type="Pfam" id="PF23892">
    <property type="entry name" value="Ig_CycH"/>
    <property type="match status" value="1"/>
</dbReference>
<feature type="repeat" description="TPR" evidence="5">
    <location>
        <begin position="165"/>
        <end position="198"/>
    </location>
</feature>
<feature type="coiled-coil region" evidence="6">
    <location>
        <begin position="27"/>
        <end position="54"/>
    </location>
</feature>
<dbReference type="GO" id="GO:0005886">
    <property type="term" value="C:plasma membrane"/>
    <property type="evidence" value="ECO:0007669"/>
    <property type="project" value="TreeGrafter"/>
</dbReference>
<evidence type="ECO:0000256" key="2">
    <source>
        <dbReference type="ARBA" id="ARBA00022737"/>
    </source>
</evidence>
<dbReference type="PROSITE" id="PS50005">
    <property type="entry name" value="TPR"/>
    <property type="match status" value="1"/>
</dbReference>
<keyword evidence="3" id="KW-0201">Cytochrome c-type biogenesis</keyword>
<keyword evidence="4 5" id="KW-0802">TPR repeat</keyword>
<evidence type="ECO:0000259" key="9">
    <source>
        <dbReference type="Pfam" id="PF23914"/>
    </source>
</evidence>
<dbReference type="Gene3D" id="1.25.40.10">
    <property type="entry name" value="Tetratricopeptide repeat domain"/>
    <property type="match status" value="1"/>
</dbReference>
<evidence type="ECO:0000256" key="6">
    <source>
        <dbReference type="SAM" id="Coils"/>
    </source>
</evidence>
<dbReference type="RefSeq" id="WP_303552441.1">
    <property type="nucleotide sequence ID" value="NZ_JAUOPG010000016.1"/>
</dbReference>
<dbReference type="Pfam" id="PF23914">
    <property type="entry name" value="TPR_CcmH_CycH"/>
    <property type="match status" value="1"/>
</dbReference>
<dbReference type="InterPro" id="IPR019734">
    <property type="entry name" value="TPR_rpt"/>
</dbReference>
<sequence length="417" mass="45576">MIQLWAGIALLTLLALAFIFLPFAKTRKQHEAAIDRTEENIHIFKERLAELEAERDAGTLQPAAFDELKLELEKNLLEDAEGQPSSVNAESTTVVGKPQLMAVMLIAILIPVMGLGLYHQYGNADLVELTLNRQDQPFAKEGRQPTVEEVVGLLEAELAKKPDNAEGWYVLATTYMNMGEFTKATEAFQKVLLILPSESPQYPLVMGQYAQALYFVNGDVTDEVRQQIELTLEREPNEVTALGLSGIDQYSQGNFNQAISVWRKALEFAEPEAAESIKNGIRSALTSLEEAGEPLPDVPELVDVALPLTVSISSELLAQLSPDQPVFIFARAVGGKIPVAAARFTVKDLPITISLDDSMAMTPQMRLSSQSEVEVGARISMSGQPQASPGDLASLLLTVTVAEQEEPLNLLIDHVVQ</sequence>
<keyword evidence="6" id="KW-0175">Coiled coil</keyword>
<evidence type="ECO:0000256" key="7">
    <source>
        <dbReference type="SAM" id="Phobius"/>
    </source>
</evidence>
<dbReference type="SMART" id="SM00028">
    <property type="entry name" value="TPR"/>
    <property type="match status" value="2"/>
</dbReference>
<organism evidence="10 11">
    <name type="scientific">Neptunomonas phycophila</name>
    <dbReference type="NCBI Taxonomy" id="1572645"/>
    <lineage>
        <taxon>Bacteria</taxon>
        <taxon>Pseudomonadati</taxon>
        <taxon>Pseudomonadota</taxon>
        <taxon>Gammaproteobacteria</taxon>
        <taxon>Oceanospirillales</taxon>
        <taxon>Oceanospirillaceae</taxon>
        <taxon>Neptunomonas</taxon>
    </lineage>
</organism>
<dbReference type="InterPro" id="IPR056413">
    <property type="entry name" value="TPR_CcmH_CycH"/>
</dbReference>
<dbReference type="PANTHER" id="PTHR47870">
    <property type="entry name" value="CYTOCHROME C-TYPE BIOGENESIS PROTEIN CCMH"/>
    <property type="match status" value="1"/>
</dbReference>
<evidence type="ECO:0000256" key="5">
    <source>
        <dbReference type="PROSITE-ProRule" id="PRU00339"/>
    </source>
</evidence>
<dbReference type="AlphaFoldDB" id="A0AAW7XRA3"/>
<evidence type="ECO:0000256" key="3">
    <source>
        <dbReference type="ARBA" id="ARBA00022748"/>
    </source>
</evidence>
<evidence type="ECO:0000313" key="11">
    <source>
        <dbReference type="Proteomes" id="UP001169862"/>
    </source>
</evidence>
<dbReference type="InterPro" id="IPR051263">
    <property type="entry name" value="C-type_cytochrome_biogenesis"/>
</dbReference>
<evidence type="ECO:0000256" key="4">
    <source>
        <dbReference type="ARBA" id="ARBA00022803"/>
    </source>
</evidence>
<feature type="transmembrane region" description="Helical" evidence="7">
    <location>
        <begin position="6"/>
        <end position="24"/>
    </location>
</feature>
<dbReference type="SUPFAM" id="SSF48452">
    <property type="entry name" value="TPR-like"/>
    <property type="match status" value="1"/>
</dbReference>
<feature type="domain" description="Cytochrome c-type biogenesis protein H Ig-like" evidence="8">
    <location>
        <begin position="308"/>
        <end position="413"/>
    </location>
</feature>
<feature type="domain" description="Cytochrome c-type biogenesis protein H TPR" evidence="9">
    <location>
        <begin position="154"/>
        <end position="271"/>
    </location>
</feature>
<comment type="subcellular location">
    <subcellularLocation>
        <location evidence="1">Cell envelope</location>
    </subcellularLocation>
</comment>
<feature type="transmembrane region" description="Helical" evidence="7">
    <location>
        <begin position="100"/>
        <end position="121"/>
    </location>
</feature>